<comment type="caution">
    <text evidence="1">The sequence shown here is derived from an EMBL/GenBank/DDBJ whole genome shotgun (WGS) entry which is preliminary data.</text>
</comment>
<gene>
    <name evidence="1" type="ORF">EUU23_02960</name>
</gene>
<dbReference type="EMBL" id="SDWJ01000001">
    <property type="protein sequence ID" value="MVZ96665.1"/>
    <property type="molecule type" value="Genomic_DNA"/>
</dbReference>
<dbReference type="AlphaFoldDB" id="A0A6I4M2Y0"/>
<reference evidence="1 2" key="1">
    <citation type="submission" date="2019-01" db="EMBL/GenBank/DDBJ databases">
        <title>Sphingorhabdus lacus sp.nov., isolated from an oligotrophic freshwater lake.</title>
        <authorList>
            <person name="Park M."/>
        </authorList>
    </citation>
    <scope>NUCLEOTIDE SEQUENCE [LARGE SCALE GENOMIC DNA]</scope>
    <source>
        <strain evidence="1 2">IMCC26285</strain>
    </source>
</reference>
<accession>A0A6I4M2Y0</accession>
<evidence type="ECO:0000313" key="1">
    <source>
        <dbReference type="EMBL" id="MVZ96665.1"/>
    </source>
</evidence>
<keyword evidence="2" id="KW-1185">Reference proteome</keyword>
<evidence type="ECO:0000313" key="2">
    <source>
        <dbReference type="Proteomes" id="UP000471147"/>
    </source>
</evidence>
<sequence>MRGEIVREGAALLILTRIEGGISRRWTSATDAATLAAEDMAEPKVAGVADIGRAASAAENPVIIAKR</sequence>
<protein>
    <submittedName>
        <fullName evidence="1">Uncharacterized protein</fullName>
    </submittedName>
</protein>
<organism evidence="1 2">
    <name type="scientific">Sphingorhabdus profundilacus</name>
    <dbReference type="NCBI Taxonomy" id="2509718"/>
    <lineage>
        <taxon>Bacteria</taxon>
        <taxon>Pseudomonadati</taxon>
        <taxon>Pseudomonadota</taxon>
        <taxon>Alphaproteobacteria</taxon>
        <taxon>Sphingomonadales</taxon>
        <taxon>Sphingomonadaceae</taxon>
        <taxon>Sphingorhabdus</taxon>
    </lineage>
</organism>
<proteinExistence type="predicted"/>
<name>A0A6I4M2Y0_9SPHN</name>
<dbReference type="Proteomes" id="UP000471147">
    <property type="component" value="Unassembled WGS sequence"/>
</dbReference>